<dbReference type="GO" id="GO:0003677">
    <property type="term" value="F:DNA binding"/>
    <property type="evidence" value="ECO:0007669"/>
    <property type="project" value="UniProtKB-KW"/>
</dbReference>
<keyword evidence="4" id="KW-0677">Repeat</keyword>
<evidence type="ECO:0000256" key="2">
    <source>
        <dbReference type="ARBA" id="ARBA00006991"/>
    </source>
</evidence>
<keyword evidence="6" id="KW-0862">Zinc</keyword>
<dbReference type="InterPro" id="IPR050826">
    <property type="entry name" value="Krueppel_C2H2_ZnFinger"/>
</dbReference>
<reference evidence="14" key="2">
    <citation type="submission" date="2025-09" db="UniProtKB">
        <authorList>
            <consortium name="Ensembl"/>
        </authorList>
    </citation>
    <scope>IDENTIFICATION</scope>
</reference>
<dbReference type="AlphaFoldDB" id="A0A8C9L329"/>
<evidence type="ECO:0000256" key="11">
    <source>
        <dbReference type="PROSITE-ProRule" id="PRU00042"/>
    </source>
</evidence>
<dbReference type="Pfam" id="PF00096">
    <property type="entry name" value="zf-C2H2"/>
    <property type="match status" value="3"/>
</dbReference>
<dbReference type="FunFam" id="3.30.160.60:FF:000895">
    <property type="entry name" value="Zinc finger protein 597"/>
    <property type="match status" value="1"/>
</dbReference>
<name>A0A8C9L329_SERCA</name>
<dbReference type="GO" id="GO:0005634">
    <property type="term" value="C:nucleus"/>
    <property type="evidence" value="ECO:0007669"/>
    <property type="project" value="UniProtKB-SubCell"/>
</dbReference>
<evidence type="ECO:0000256" key="3">
    <source>
        <dbReference type="ARBA" id="ARBA00022723"/>
    </source>
</evidence>
<feature type="compositionally biased region" description="Low complexity" evidence="12">
    <location>
        <begin position="106"/>
        <end position="116"/>
    </location>
</feature>
<feature type="domain" description="C2H2-type" evidence="13">
    <location>
        <begin position="188"/>
        <end position="215"/>
    </location>
</feature>
<dbReference type="PANTHER" id="PTHR24377">
    <property type="entry name" value="IP01015P-RELATED"/>
    <property type="match status" value="1"/>
</dbReference>
<comment type="subcellular location">
    <subcellularLocation>
        <location evidence="1">Nucleus</location>
    </subcellularLocation>
</comment>
<dbReference type="SUPFAM" id="SSF57667">
    <property type="entry name" value="beta-beta-alpha zinc fingers"/>
    <property type="match status" value="2"/>
</dbReference>
<evidence type="ECO:0000256" key="7">
    <source>
        <dbReference type="ARBA" id="ARBA00023015"/>
    </source>
</evidence>
<evidence type="ECO:0000256" key="8">
    <source>
        <dbReference type="ARBA" id="ARBA00023125"/>
    </source>
</evidence>
<dbReference type="SMART" id="SM00355">
    <property type="entry name" value="ZnF_C2H2"/>
    <property type="match status" value="4"/>
</dbReference>
<evidence type="ECO:0000256" key="9">
    <source>
        <dbReference type="ARBA" id="ARBA00023163"/>
    </source>
</evidence>
<sequence>LSPSLLLHLPAQHGPRLQDNPAGSPSPSLWRGDKSHPFLVLSIHYKELRMETREDKCPQQNLVEEALFSCSTVQEPNGEEKPQRSHRRRGCKPSPGWSEEERPTLSQESGQSFSQSSELVVLEQLHDGEKPYKYLECGKSLRHSSDLICHQMIHTREWANTCGECGKSFSCSSELIEHQRIHNGEKPCECPQCQKRFHTSSHLLKHQQIHTDERPYKCPECQKGFHISSHLLQHQQIHTKERLFCLKGSPA</sequence>
<reference evidence="14" key="1">
    <citation type="submission" date="2025-08" db="UniProtKB">
        <authorList>
            <consortium name="Ensembl"/>
        </authorList>
    </citation>
    <scope>IDENTIFICATION</scope>
</reference>
<feature type="domain" description="C2H2-type" evidence="13">
    <location>
        <begin position="216"/>
        <end position="243"/>
    </location>
</feature>
<keyword evidence="9" id="KW-0804">Transcription</keyword>
<dbReference type="GO" id="GO:0008270">
    <property type="term" value="F:zinc ion binding"/>
    <property type="evidence" value="ECO:0007669"/>
    <property type="project" value="UniProtKB-KW"/>
</dbReference>
<evidence type="ECO:0000313" key="14">
    <source>
        <dbReference type="Ensembl" id="ENSSCAP00000001868.1"/>
    </source>
</evidence>
<dbReference type="PROSITE" id="PS50157">
    <property type="entry name" value="ZINC_FINGER_C2H2_2"/>
    <property type="match status" value="4"/>
</dbReference>
<feature type="domain" description="C2H2-type" evidence="13">
    <location>
        <begin position="132"/>
        <end position="159"/>
    </location>
</feature>
<keyword evidence="10" id="KW-0539">Nucleus</keyword>
<evidence type="ECO:0000259" key="13">
    <source>
        <dbReference type="PROSITE" id="PS50157"/>
    </source>
</evidence>
<evidence type="ECO:0000256" key="4">
    <source>
        <dbReference type="ARBA" id="ARBA00022737"/>
    </source>
</evidence>
<evidence type="ECO:0000313" key="15">
    <source>
        <dbReference type="Proteomes" id="UP000694409"/>
    </source>
</evidence>
<accession>A0A8C9L329</accession>
<dbReference type="OMA" id="HTREWAN"/>
<comment type="similarity">
    <text evidence="2">Belongs to the krueppel C2H2-type zinc-finger protein family.</text>
</comment>
<keyword evidence="5 11" id="KW-0863">Zinc-finger</keyword>
<evidence type="ECO:0000256" key="12">
    <source>
        <dbReference type="SAM" id="MobiDB-lite"/>
    </source>
</evidence>
<protein>
    <recommendedName>
        <fullName evidence="13">C2H2-type domain-containing protein</fullName>
    </recommendedName>
</protein>
<evidence type="ECO:0000256" key="5">
    <source>
        <dbReference type="ARBA" id="ARBA00022771"/>
    </source>
</evidence>
<dbReference type="InterPro" id="IPR013087">
    <property type="entry name" value="Znf_C2H2_type"/>
</dbReference>
<feature type="region of interest" description="Disordered" evidence="12">
    <location>
        <begin position="73"/>
        <end position="116"/>
    </location>
</feature>
<keyword evidence="8" id="KW-0238">DNA-binding</keyword>
<keyword evidence="7" id="KW-0805">Transcription regulation</keyword>
<feature type="region of interest" description="Disordered" evidence="12">
    <location>
        <begin position="1"/>
        <end position="31"/>
    </location>
</feature>
<keyword evidence="3" id="KW-0479">Metal-binding</keyword>
<dbReference type="Proteomes" id="UP000694409">
    <property type="component" value="Unassembled WGS sequence"/>
</dbReference>
<proteinExistence type="inferred from homology"/>
<organism evidence="14 15">
    <name type="scientific">Serinus canaria</name>
    <name type="common">Island canary</name>
    <name type="synonym">Fringilla canaria</name>
    <dbReference type="NCBI Taxonomy" id="9135"/>
    <lineage>
        <taxon>Eukaryota</taxon>
        <taxon>Metazoa</taxon>
        <taxon>Chordata</taxon>
        <taxon>Craniata</taxon>
        <taxon>Vertebrata</taxon>
        <taxon>Euteleostomi</taxon>
        <taxon>Archelosauria</taxon>
        <taxon>Archosauria</taxon>
        <taxon>Dinosauria</taxon>
        <taxon>Saurischia</taxon>
        <taxon>Theropoda</taxon>
        <taxon>Coelurosauria</taxon>
        <taxon>Aves</taxon>
        <taxon>Neognathae</taxon>
        <taxon>Neoaves</taxon>
        <taxon>Telluraves</taxon>
        <taxon>Australaves</taxon>
        <taxon>Passeriformes</taxon>
        <taxon>Passeroidea</taxon>
        <taxon>Fringillidae</taxon>
        <taxon>Carduelinae</taxon>
        <taxon>Serinus</taxon>
    </lineage>
</organism>
<dbReference type="Ensembl" id="ENSSCAT00000002178.1">
    <property type="protein sequence ID" value="ENSSCAP00000001868.1"/>
    <property type="gene ID" value="ENSSCAG00000001615.1"/>
</dbReference>
<dbReference type="FunFam" id="3.30.160.60:FF:002061">
    <property type="entry name" value="Uncharacterized protein"/>
    <property type="match status" value="1"/>
</dbReference>
<dbReference type="PROSITE" id="PS00028">
    <property type="entry name" value="ZINC_FINGER_C2H2_1"/>
    <property type="match status" value="3"/>
</dbReference>
<dbReference type="FunFam" id="3.30.160.60:FF:000204">
    <property type="entry name" value="Zinc finger protein 331"/>
    <property type="match status" value="1"/>
</dbReference>
<dbReference type="GeneTree" id="ENSGT01150000286941"/>
<dbReference type="GO" id="GO:0003700">
    <property type="term" value="F:DNA-binding transcription factor activity"/>
    <property type="evidence" value="ECO:0007669"/>
    <property type="project" value="UniProtKB-ARBA"/>
</dbReference>
<dbReference type="GO" id="GO:0045892">
    <property type="term" value="P:negative regulation of DNA-templated transcription"/>
    <property type="evidence" value="ECO:0007669"/>
    <property type="project" value="UniProtKB-ARBA"/>
</dbReference>
<dbReference type="Gene3D" id="3.30.160.60">
    <property type="entry name" value="Classic Zinc Finger"/>
    <property type="match status" value="4"/>
</dbReference>
<evidence type="ECO:0000256" key="1">
    <source>
        <dbReference type="ARBA" id="ARBA00004123"/>
    </source>
</evidence>
<dbReference type="FunFam" id="3.30.160.60:FF:000566">
    <property type="entry name" value="zinc finger protein 133 isoform X2"/>
    <property type="match status" value="1"/>
</dbReference>
<keyword evidence="15" id="KW-1185">Reference proteome</keyword>
<evidence type="ECO:0000256" key="10">
    <source>
        <dbReference type="ARBA" id="ARBA00023242"/>
    </source>
</evidence>
<evidence type="ECO:0000256" key="6">
    <source>
        <dbReference type="ARBA" id="ARBA00022833"/>
    </source>
</evidence>
<feature type="domain" description="C2H2-type" evidence="13">
    <location>
        <begin position="160"/>
        <end position="187"/>
    </location>
</feature>
<dbReference type="InterPro" id="IPR036236">
    <property type="entry name" value="Znf_C2H2_sf"/>
</dbReference>